<reference evidence="1" key="3">
    <citation type="submission" date="2020-02" db="EMBL/GenBank/DDBJ databases">
        <authorList>
            <person name="Matsumoto Y."/>
            <person name="Kinjo T."/>
            <person name="Motooka D."/>
            <person name="Nabeya D."/>
            <person name="Jung N."/>
            <person name="Uechi K."/>
            <person name="Horii T."/>
            <person name="Iida T."/>
            <person name="Fujita J."/>
            <person name="Nakamura S."/>
        </authorList>
    </citation>
    <scope>NUCLEOTIDE SEQUENCE</scope>
    <source>
        <strain evidence="1">JCM 12687</strain>
        <plasmid evidence="1">pJCM12687</plasmid>
    </source>
</reference>
<sequence length="89" mass="9863">MTINAYIDDYLAELLGQARSELLADLAAGISAMQRAAATLEHLRSNHLHDIELIEGRDGRDVASFLDDSVRFGRAAYAVVHMVIDKEKH</sequence>
<dbReference type="EMBL" id="MVHM01000039">
    <property type="protein sequence ID" value="ORA28808.1"/>
    <property type="molecule type" value="Genomic_DNA"/>
</dbReference>
<evidence type="ECO:0000313" key="4">
    <source>
        <dbReference type="Proteomes" id="UP000467379"/>
    </source>
</evidence>
<organism evidence="2 3">
    <name type="scientific">Mycobacterium branderi</name>
    <dbReference type="NCBI Taxonomy" id="43348"/>
    <lineage>
        <taxon>Bacteria</taxon>
        <taxon>Bacillati</taxon>
        <taxon>Actinomycetota</taxon>
        <taxon>Actinomycetes</taxon>
        <taxon>Mycobacteriales</taxon>
        <taxon>Mycobacteriaceae</taxon>
        <taxon>Mycobacterium</taxon>
    </lineage>
</organism>
<dbReference type="Proteomes" id="UP000467379">
    <property type="component" value="Plasmid pJCM12687"/>
</dbReference>
<evidence type="ECO:0000313" key="2">
    <source>
        <dbReference type="EMBL" id="ORA28808.1"/>
    </source>
</evidence>
<keyword evidence="1" id="KW-0614">Plasmid</keyword>
<geneLocation type="plasmid" evidence="1 4">
    <name>pJCM12687</name>
</geneLocation>
<keyword evidence="4" id="KW-1185">Reference proteome</keyword>
<dbReference type="RefSeq" id="WP_083134749.1">
    <property type="nucleotide sequence ID" value="NZ_AP022607.1"/>
</dbReference>
<accession>A0A7I7WE25</accession>
<reference evidence="1 4" key="2">
    <citation type="journal article" date="2019" name="Emerg. Microbes Infect.">
        <title>Comprehensive subspecies identification of 175 nontuberculous mycobacteria species based on 7547 genomic profiles.</title>
        <authorList>
            <person name="Matsumoto Y."/>
            <person name="Kinjo T."/>
            <person name="Motooka D."/>
            <person name="Nabeya D."/>
            <person name="Jung N."/>
            <person name="Uechi K."/>
            <person name="Horii T."/>
            <person name="Iida T."/>
            <person name="Fujita J."/>
            <person name="Nakamura S."/>
        </authorList>
    </citation>
    <scope>NUCLEOTIDE SEQUENCE [LARGE SCALE GENOMIC DNA]</scope>
    <source>
        <strain evidence="1 4">JCM 12687</strain>
        <plasmid evidence="1">pJCM12687</plasmid>
    </source>
</reference>
<proteinExistence type="predicted"/>
<reference evidence="2 3" key="1">
    <citation type="submission" date="2016-12" db="EMBL/GenBank/DDBJ databases">
        <title>The new phylogeny of genus Mycobacterium.</title>
        <authorList>
            <person name="Tortoli E."/>
            <person name="Trovato A."/>
            <person name="Cirillo D.M."/>
        </authorList>
    </citation>
    <scope>NUCLEOTIDE SEQUENCE [LARGE SCALE GENOMIC DNA]</scope>
    <source>
        <strain evidence="2 3">DSM 44624</strain>
    </source>
</reference>
<dbReference type="Proteomes" id="UP000192441">
    <property type="component" value="Unassembled WGS sequence"/>
</dbReference>
<protein>
    <submittedName>
        <fullName evidence="2">Uncharacterized protein</fullName>
    </submittedName>
</protein>
<dbReference type="AlphaFoldDB" id="A0A7I7WE25"/>
<gene>
    <name evidence="2" type="ORF">BST20_28495</name>
    <name evidence="1" type="ORF">MBRA_55450</name>
</gene>
<dbReference type="EMBL" id="AP022607">
    <property type="protein sequence ID" value="BBZ15350.1"/>
    <property type="molecule type" value="Genomic_DNA"/>
</dbReference>
<dbReference type="OrthoDB" id="4749019at2"/>
<evidence type="ECO:0000313" key="3">
    <source>
        <dbReference type="Proteomes" id="UP000192441"/>
    </source>
</evidence>
<evidence type="ECO:0000313" key="1">
    <source>
        <dbReference type="EMBL" id="BBZ15350.1"/>
    </source>
</evidence>
<name>A0A7I7WE25_9MYCO</name>